<feature type="transmembrane region" description="Helical" evidence="2">
    <location>
        <begin position="78"/>
        <end position="96"/>
    </location>
</feature>
<name>A0A1N6HED9_9MICO</name>
<evidence type="ECO:0000256" key="2">
    <source>
        <dbReference type="SAM" id="Phobius"/>
    </source>
</evidence>
<dbReference type="Proteomes" id="UP000184699">
    <property type="component" value="Unassembled WGS sequence"/>
</dbReference>
<keyword evidence="2" id="KW-1133">Transmembrane helix</keyword>
<feature type="region of interest" description="Disordered" evidence="1">
    <location>
        <begin position="1"/>
        <end position="24"/>
    </location>
</feature>
<feature type="transmembrane region" description="Helical" evidence="2">
    <location>
        <begin position="342"/>
        <end position="366"/>
    </location>
</feature>
<dbReference type="EMBL" id="FSRJ01000004">
    <property type="protein sequence ID" value="SIO17975.1"/>
    <property type="molecule type" value="Genomic_DNA"/>
</dbReference>
<dbReference type="STRING" id="232089.SAMN05443544_3103"/>
<keyword evidence="4" id="KW-1185">Reference proteome</keyword>
<accession>A0A1N6HED9</accession>
<proteinExistence type="predicted"/>
<feature type="transmembrane region" description="Helical" evidence="2">
    <location>
        <begin position="176"/>
        <end position="195"/>
    </location>
</feature>
<keyword evidence="2" id="KW-0472">Membrane</keyword>
<feature type="transmembrane region" description="Helical" evidence="2">
    <location>
        <begin position="310"/>
        <end position="330"/>
    </location>
</feature>
<evidence type="ECO:0000313" key="3">
    <source>
        <dbReference type="EMBL" id="SIO17975.1"/>
    </source>
</evidence>
<feature type="transmembrane region" description="Helical" evidence="2">
    <location>
        <begin position="240"/>
        <end position="261"/>
    </location>
</feature>
<protein>
    <submittedName>
        <fullName evidence="3">Low temperature requirement protein LtrA</fullName>
    </submittedName>
</protein>
<feature type="transmembrane region" description="Helical" evidence="2">
    <location>
        <begin position="144"/>
        <end position="164"/>
    </location>
</feature>
<evidence type="ECO:0000313" key="4">
    <source>
        <dbReference type="Proteomes" id="UP000184699"/>
    </source>
</evidence>
<sequence length="434" mass="47019">MADRQPGDLGAASDAGTGASVHPPLDHRLRRMVGRDPDEPHRTATPLELLFDLTFVVAFSQAGTQAAHLLEIGHFTPAFIGFTIAVFAICLAWINYSWLASAYDNDDVFFRVATMVQMLGVLVLALGLPPMFRSIDEGEHLDNGVVVAGYVVMRVATVALWLRIARHDPAHRRSALAYATVVGVIQVGWVTTIFINPSLPVMLGLFAVLGTLELLGPYLIERRIGGTPWHAHHIAERYGLLVIITLGEVVLGTILTISAVIEKQHEWSVDAVLVAFGGTALAFGMWWVYFTMPSAKVLHRFRERGFVWGYGHLVIFGSIAATGAGLHVAAFEIDGTAHIGEVAAMLTVAVPVGLFLIALFTIYSLLLREFDRFHILLFVLSMVALCISVLAVVAGASMAVGIVLAACAPLVVIVGYETIGHRHQAEALHRALDR</sequence>
<dbReference type="PANTHER" id="PTHR36840:SF1">
    <property type="entry name" value="BLL5714 PROTEIN"/>
    <property type="match status" value="1"/>
</dbReference>
<organism evidence="3 4">
    <name type="scientific">Agromyces cerinus subsp. cerinus</name>
    <dbReference type="NCBI Taxonomy" id="232089"/>
    <lineage>
        <taxon>Bacteria</taxon>
        <taxon>Bacillati</taxon>
        <taxon>Actinomycetota</taxon>
        <taxon>Actinomycetes</taxon>
        <taxon>Micrococcales</taxon>
        <taxon>Microbacteriaceae</taxon>
        <taxon>Agromyces</taxon>
    </lineage>
</organism>
<dbReference type="PANTHER" id="PTHR36840">
    <property type="entry name" value="BLL5714 PROTEIN"/>
    <property type="match status" value="1"/>
</dbReference>
<dbReference type="AlphaFoldDB" id="A0A1N6HED9"/>
<reference evidence="4" key="1">
    <citation type="submission" date="2016-11" db="EMBL/GenBank/DDBJ databases">
        <authorList>
            <person name="Varghese N."/>
            <person name="Submissions S."/>
        </authorList>
    </citation>
    <scope>NUCLEOTIDE SEQUENCE [LARGE SCALE GENOMIC DNA]</scope>
    <source>
        <strain evidence="4">DSM 8595</strain>
    </source>
</reference>
<evidence type="ECO:0000256" key="1">
    <source>
        <dbReference type="SAM" id="MobiDB-lite"/>
    </source>
</evidence>
<feature type="transmembrane region" description="Helical" evidence="2">
    <location>
        <begin position="201"/>
        <end position="220"/>
    </location>
</feature>
<dbReference type="InterPro" id="IPR010640">
    <property type="entry name" value="Low_temperature_requirement_A"/>
</dbReference>
<feature type="transmembrane region" description="Helical" evidence="2">
    <location>
        <begin position="398"/>
        <end position="416"/>
    </location>
</feature>
<feature type="transmembrane region" description="Helical" evidence="2">
    <location>
        <begin position="373"/>
        <end position="392"/>
    </location>
</feature>
<keyword evidence="2" id="KW-0812">Transmembrane</keyword>
<dbReference type="Pfam" id="PF06772">
    <property type="entry name" value="LtrA"/>
    <property type="match status" value="1"/>
</dbReference>
<dbReference type="RefSeq" id="WP_234980877.1">
    <property type="nucleotide sequence ID" value="NZ_FSRJ01000004.1"/>
</dbReference>
<feature type="transmembrane region" description="Helical" evidence="2">
    <location>
        <begin position="267"/>
        <end position="289"/>
    </location>
</feature>
<feature type="transmembrane region" description="Helical" evidence="2">
    <location>
        <begin position="108"/>
        <end position="132"/>
    </location>
</feature>
<gene>
    <name evidence="3" type="ORF">SAMN05443544_3103</name>
</gene>